<evidence type="ECO:0000313" key="9">
    <source>
        <dbReference type="Proteomes" id="UP000674938"/>
    </source>
</evidence>
<name>A0A940PFF9_9ENTE</name>
<dbReference type="InterPro" id="IPR001789">
    <property type="entry name" value="Sig_transdc_resp-reg_receiver"/>
</dbReference>
<dbReference type="GO" id="GO:0003677">
    <property type="term" value="F:DNA binding"/>
    <property type="evidence" value="ECO:0007669"/>
    <property type="project" value="UniProtKB-KW"/>
</dbReference>
<feature type="modified residue" description="4-aspartylphosphate" evidence="5">
    <location>
        <position position="54"/>
    </location>
</feature>
<dbReference type="InterPro" id="IPR039420">
    <property type="entry name" value="WalR-like"/>
</dbReference>
<sequence length="215" mass="24188">MIRVLVADDHVVVRKGLSYLINDQPDMEVVGTVADGIEAYIEVEAKEPDVVVMDLSMPPGENGLVTTKRIKEKFPTVKVVILSMHDDEDYVLQAIKAGADGYVLKSSDDQEIIKGIRGVQQQYYLDQQIPMQDHLLSQLSGNRPVTETSYQQLSNREQEVLPLVALGYANREIAERLFISVKTVEVHKANIMKKLALANRVELIRYAVKEKIIDL</sequence>
<dbReference type="CDD" id="cd06170">
    <property type="entry name" value="LuxR_C_like"/>
    <property type="match status" value="1"/>
</dbReference>
<dbReference type="CDD" id="cd17535">
    <property type="entry name" value="REC_NarL-like"/>
    <property type="match status" value="1"/>
</dbReference>
<dbReference type="PRINTS" id="PR00038">
    <property type="entry name" value="HTHLUXR"/>
</dbReference>
<keyword evidence="1 5" id="KW-0597">Phosphoprotein</keyword>
<evidence type="ECO:0000256" key="3">
    <source>
        <dbReference type="ARBA" id="ARBA00023125"/>
    </source>
</evidence>
<keyword evidence="2" id="KW-0805">Transcription regulation</keyword>
<dbReference type="SUPFAM" id="SSF52172">
    <property type="entry name" value="CheY-like"/>
    <property type="match status" value="1"/>
</dbReference>
<feature type="domain" description="Response regulatory" evidence="7">
    <location>
        <begin position="3"/>
        <end position="120"/>
    </location>
</feature>
<keyword evidence="9" id="KW-1185">Reference proteome</keyword>
<dbReference type="SMART" id="SM00448">
    <property type="entry name" value="REC"/>
    <property type="match status" value="1"/>
</dbReference>
<evidence type="ECO:0000259" key="7">
    <source>
        <dbReference type="PROSITE" id="PS50110"/>
    </source>
</evidence>
<proteinExistence type="predicted"/>
<dbReference type="AlphaFoldDB" id="A0A940PFF9"/>
<dbReference type="SMART" id="SM00421">
    <property type="entry name" value="HTH_LUXR"/>
    <property type="match status" value="1"/>
</dbReference>
<comment type="caution">
    <text evidence="8">The sequence shown here is derived from an EMBL/GenBank/DDBJ whole genome shotgun (WGS) entry which is preliminary data.</text>
</comment>
<evidence type="ECO:0000256" key="1">
    <source>
        <dbReference type="ARBA" id="ARBA00022553"/>
    </source>
</evidence>
<dbReference type="Pfam" id="PF00072">
    <property type="entry name" value="Response_reg"/>
    <property type="match status" value="1"/>
</dbReference>
<dbReference type="GO" id="GO:0000160">
    <property type="term" value="P:phosphorelay signal transduction system"/>
    <property type="evidence" value="ECO:0007669"/>
    <property type="project" value="InterPro"/>
</dbReference>
<reference evidence="8" key="1">
    <citation type="submission" date="2020-12" db="EMBL/GenBank/DDBJ databases">
        <title>Vagococcus allomyrinae sp. nov. and Enterococcus lavae sp. nov., isolated from the larvae of Allomyrina dichotoma.</title>
        <authorList>
            <person name="Lee S.D."/>
        </authorList>
    </citation>
    <scope>NUCLEOTIDE SEQUENCE</scope>
    <source>
        <strain evidence="8">BWB3-3</strain>
    </source>
</reference>
<organism evidence="8 9">
    <name type="scientific">Vagococcus allomyrinae</name>
    <dbReference type="NCBI Taxonomy" id="2794353"/>
    <lineage>
        <taxon>Bacteria</taxon>
        <taxon>Bacillati</taxon>
        <taxon>Bacillota</taxon>
        <taxon>Bacilli</taxon>
        <taxon>Lactobacillales</taxon>
        <taxon>Enterococcaceae</taxon>
        <taxon>Vagococcus</taxon>
    </lineage>
</organism>
<keyword evidence="4" id="KW-0804">Transcription</keyword>
<dbReference type="InterPro" id="IPR058245">
    <property type="entry name" value="NreC/VraR/RcsB-like_REC"/>
</dbReference>
<dbReference type="EMBL" id="JAEEGA010000013">
    <property type="protein sequence ID" value="MBP1042993.1"/>
    <property type="molecule type" value="Genomic_DNA"/>
</dbReference>
<accession>A0A940PFF9</accession>
<dbReference type="GO" id="GO:0006355">
    <property type="term" value="P:regulation of DNA-templated transcription"/>
    <property type="evidence" value="ECO:0007669"/>
    <property type="project" value="InterPro"/>
</dbReference>
<dbReference type="PROSITE" id="PS50110">
    <property type="entry name" value="RESPONSE_REGULATORY"/>
    <property type="match status" value="1"/>
</dbReference>
<feature type="domain" description="HTH luxR-type" evidence="6">
    <location>
        <begin position="146"/>
        <end position="211"/>
    </location>
</feature>
<dbReference type="InterPro" id="IPR000792">
    <property type="entry name" value="Tscrpt_reg_LuxR_C"/>
</dbReference>
<dbReference type="Gene3D" id="3.40.50.2300">
    <property type="match status" value="1"/>
</dbReference>
<dbReference type="Pfam" id="PF00196">
    <property type="entry name" value="GerE"/>
    <property type="match status" value="1"/>
</dbReference>
<keyword evidence="3" id="KW-0238">DNA-binding</keyword>
<dbReference type="PANTHER" id="PTHR43214">
    <property type="entry name" value="TWO-COMPONENT RESPONSE REGULATOR"/>
    <property type="match status" value="1"/>
</dbReference>
<dbReference type="PROSITE" id="PS50043">
    <property type="entry name" value="HTH_LUXR_2"/>
    <property type="match status" value="1"/>
</dbReference>
<dbReference type="PROSITE" id="PS00622">
    <property type="entry name" value="HTH_LUXR_1"/>
    <property type="match status" value="1"/>
</dbReference>
<evidence type="ECO:0000256" key="4">
    <source>
        <dbReference type="ARBA" id="ARBA00023163"/>
    </source>
</evidence>
<dbReference type="InterPro" id="IPR011006">
    <property type="entry name" value="CheY-like_superfamily"/>
</dbReference>
<dbReference type="InterPro" id="IPR016032">
    <property type="entry name" value="Sig_transdc_resp-reg_C-effctor"/>
</dbReference>
<dbReference type="SUPFAM" id="SSF46894">
    <property type="entry name" value="C-terminal effector domain of the bipartite response regulators"/>
    <property type="match status" value="1"/>
</dbReference>
<protein>
    <submittedName>
        <fullName evidence="8">Response regulator transcription factor</fullName>
    </submittedName>
</protein>
<dbReference type="Proteomes" id="UP000674938">
    <property type="component" value="Unassembled WGS sequence"/>
</dbReference>
<evidence type="ECO:0000259" key="6">
    <source>
        <dbReference type="PROSITE" id="PS50043"/>
    </source>
</evidence>
<evidence type="ECO:0000256" key="5">
    <source>
        <dbReference type="PROSITE-ProRule" id="PRU00169"/>
    </source>
</evidence>
<gene>
    <name evidence="8" type="ORF">I6N95_18420</name>
</gene>
<evidence type="ECO:0000256" key="2">
    <source>
        <dbReference type="ARBA" id="ARBA00023015"/>
    </source>
</evidence>
<dbReference type="RefSeq" id="WP_209530802.1">
    <property type="nucleotide sequence ID" value="NZ_JAEEGA010000013.1"/>
</dbReference>
<dbReference type="PANTHER" id="PTHR43214:SF37">
    <property type="entry name" value="TRANSCRIPTIONAL REGULATORY PROTEIN YDFI"/>
    <property type="match status" value="1"/>
</dbReference>
<evidence type="ECO:0000313" key="8">
    <source>
        <dbReference type="EMBL" id="MBP1042993.1"/>
    </source>
</evidence>